<dbReference type="InterPro" id="IPR007313">
    <property type="entry name" value="FxsA"/>
</dbReference>
<dbReference type="Pfam" id="PF04186">
    <property type="entry name" value="FxsA"/>
    <property type="match status" value="1"/>
</dbReference>
<organism evidence="3 4">
    <name type="scientific">Dongia soli</name>
    <dbReference type="NCBI Taxonomy" id="600628"/>
    <lineage>
        <taxon>Bacteria</taxon>
        <taxon>Pseudomonadati</taxon>
        <taxon>Pseudomonadota</taxon>
        <taxon>Alphaproteobacteria</taxon>
        <taxon>Rhodospirillales</taxon>
        <taxon>Dongiaceae</taxon>
        <taxon>Dongia</taxon>
    </lineage>
</organism>
<dbReference type="PANTHER" id="PTHR35335">
    <property type="entry name" value="UPF0716 PROTEIN FXSA"/>
    <property type="match status" value="1"/>
</dbReference>
<protein>
    <submittedName>
        <fullName evidence="3">FxsA family protein</fullName>
    </submittedName>
</protein>
<evidence type="ECO:0000313" key="4">
    <source>
        <dbReference type="Proteomes" id="UP001279642"/>
    </source>
</evidence>
<evidence type="ECO:0000313" key="3">
    <source>
        <dbReference type="EMBL" id="MDY0881991.1"/>
    </source>
</evidence>
<evidence type="ECO:0000256" key="1">
    <source>
        <dbReference type="SAM" id="MobiDB-lite"/>
    </source>
</evidence>
<proteinExistence type="predicted"/>
<feature type="transmembrane region" description="Helical" evidence="2">
    <location>
        <begin position="100"/>
        <end position="125"/>
    </location>
</feature>
<dbReference type="Proteomes" id="UP001279642">
    <property type="component" value="Unassembled WGS sequence"/>
</dbReference>
<feature type="region of interest" description="Disordered" evidence="1">
    <location>
        <begin position="165"/>
        <end position="209"/>
    </location>
</feature>
<evidence type="ECO:0000256" key="2">
    <source>
        <dbReference type="SAM" id="Phobius"/>
    </source>
</evidence>
<dbReference type="RefSeq" id="WP_320507030.1">
    <property type="nucleotide sequence ID" value="NZ_JAXCLW010000001.1"/>
</dbReference>
<comment type="caution">
    <text evidence="3">The sequence shown here is derived from an EMBL/GenBank/DDBJ whole genome shotgun (WGS) entry which is preliminary data.</text>
</comment>
<keyword evidence="2" id="KW-1133">Transmembrane helix</keyword>
<dbReference type="PANTHER" id="PTHR35335:SF1">
    <property type="entry name" value="UPF0716 PROTEIN FXSA"/>
    <property type="match status" value="1"/>
</dbReference>
<name>A0ABU5E825_9PROT</name>
<accession>A0ABU5E825</accession>
<keyword evidence="2" id="KW-0472">Membrane</keyword>
<feature type="transmembrane region" description="Helical" evidence="2">
    <location>
        <begin position="20"/>
        <end position="44"/>
    </location>
</feature>
<keyword evidence="2" id="KW-0812">Transmembrane</keyword>
<gene>
    <name evidence="3" type="ORF">SMD27_03985</name>
</gene>
<feature type="compositionally biased region" description="Basic and acidic residues" evidence="1">
    <location>
        <begin position="182"/>
        <end position="203"/>
    </location>
</feature>
<dbReference type="NCBIfam" id="NF008528">
    <property type="entry name" value="PRK11463.1-2"/>
    <property type="match status" value="1"/>
</dbReference>
<dbReference type="EMBL" id="JAXCLW010000001">
    <property type="protein sequence ID" value="MDY0881991.1"/>
    <property type="molecule type" value="Genomic_DNA"/>
</dbReference>
<reference evidence="3 4" key="1">
    <citation type="journal article" date="2016" name="Antonie Van Leeuwenhoek">
        <title>Dongia soli sp. nov., isolated from soil from Dokdo, Korea.</title>
        <authorList>
            <person name="Kim D.U."/>
            <person name="Lee H."/>
            <person name="Kim H."/>
            <person name="Kim S.G."/>
            <person name="Ka J.O."/>
        </authorList>
    </citation>
    <scope>NUCLEOTIDE SEQUENCE [LARGE SCALE GENOMIC DNA]</scope>
    <source>
        <strain evidence="3 4">D78</strain>
    </source>
</reference>
<keyword evidence="4" id="KW-1185">Reference proteome</keyword>
<feature type="transmembrane region" description="Helical" evidence="2">
    <location>
        <begin position="50"/>
        <end position="71"/>
    </location>
</feature>
<sequence>MARRSGPDRHKRGRQNGRGIPARALPGLISLGFILLVVLEIVGFVWVADIIGIALTLLAVLGSAFLGLWLIRRSGLDMIGRLRLALAQGQEPGHSLVDGACFVAAGLLLILPGFFSDLMALLVILPATRNWLIRRLARYFDLRTAAGRTAGGTTVIYDAEYREVATEAEETPEPPGQAAEVLEPRHQPGERKKRNGEPRRPIIDIEDDK</sequence>